<dbReference type="RefSeq" id="WP_213161658.1">
    <property type="nucleotide sequence ID" value="NZ_CP058214.1"/>
</dbReference>
<name>A0A7S8C6H3_9HYPH</name>
<evidence type="ECO:0000313" key="3">
    <source>
        <dbReference type="Proteomes" id="UP000593594"/>
    </source>
</evidence>
<dbReference type="InterPro" id="IPR029069">
    <property type="entry name" value="HotDog_dom_sf"/>
</dbReference>
<organism evidence="2 3">
    <name type="scientific">Kaustia mangrovi</name>
    <dbReference type="NCBI Taxonomy" id="2593653"/>
    <lineage>
        <taxon>Bacteria</taxon>
        <taxon>Pseudomonadati</taxon>
        <taxon>Pseudomonadota</taxon>
        <taxon>Alphaproteobacteria</taxon>
        <taxon>Hyphomicrobiales</taxon>
        <taxon>Parvibaculaceae</taxon>
        <taxon>Kaustia</taxon>
    </lineage>
</organism>
<dbReference type="Proteomes" id="UP000593594">
    <property type="component" value="Chromosome"/>
</dbReference>
<reference evidence="2 3" key="1">
    <citation type="submission" date="2020-06" db="EMBL/GenBank/DDBJ databases">
        <title>Genome sequence of 2 isolates from Red Sea Mangroves.</title>
        <authorList>
            <person name="Sefrji F."/>
            <person name="Michoud G."/>
            <person name="Merlino G."/>
            <person name="Daffonchio D."/>
        </authorList>
    </citation>
    <scope>NUCLEOTIDE SEQUENCE [LARGE SCALE GENOMIC DNA]</scope>
    <source>
        <strain evidence="2 3">R1DC25</strain>
    </source>
</reference>
<protein>
    <submittedName>
        <fullName evidence="2">MaoC family dehydratase</fullName>
    </submittedName>
</protein>
<proteinExistence type="predicted"/>
<dbReference type="GO" id="GO:0006633">
    <property type="term" value="P:fatty acid biosynthetic process"/>
    <property type="evidence" value="ECO:0007669"/>
    <property type="project" value="TreeGrafter"/>
</dbReference>
<dbReference type="InterPro" id="IPR050965">
    <property type="entry name" value="UPF0336/Enoyl-CoA_hydratase"/>
</dbReference>
<keyword evidence="3" id="KW-1185">Reference proteome</keyword>
<feature type="domain" description="MaoC-like" evidence="1">
    <location>
        <begin position="19"/>
        <end position="123"/>
    </location>
</feature>
<dbReference type="PANTHER" id="PTHR43437">
    <property type="entry name" value="HYDROXYACYL-THIOESTER DEHYDRATASE TYPE 2, MITOCHONDRIAL-RELATED"/>
    <property type="match status" value="1"/>
</dbReference>
<dbReference type="Gene3D" id="3.10.129.10">
    <property type="entry name" value="Hotdog Thioesterase"/>
    <property type="match status" value="1"/>
</dbReference>
<dbReference type="CDD" id="cd03454">
    <property type="entry name" value="YdeM"/>
    <property type="match status" value="1"/>
</dbReference>
<dbReference type="InterPro" id="IPR002539">
    <property type="entry name" value="MaoC-like_dom"/>
</dbReference>
<accession>A0A7S8C6H3</accession>
<evidence type="ECO:0000259" key="1">
    <source>
        <dbReference type="Pfam" id="PF01575"/>
    </source>
</evidence>
<gene>
    <name evidence="2" type="ORF">HW532_17260</name>
</gene>
<dbReference type="SUPFAM" id="SSF54637">
    <property type="entry name" value="Thioesterase/thiol ester dehydrase-isomerase"/>
    <property type="match status" value="1"/>
</dbReference>
<dbReference type="EMBL" id="CP058214">
    <property type="protein sequence ID" value="QPC44290.1"/>
    <property type="molecule type" value="Genomic_DNA"/>
</dbReference>
<dbReference type="Pfam" id="PF01575">
    <property type="entry name" value="MaoC_dehydratas"/>
    <property type="match status" value="1"/>
</dbReference>
<dbReference type="KEGG" id="kmn:HW532_17260"/>
<dbReference type="AlphaFoldDB" id="A0A7S8C6H3"/>
<sequence>MLDSFYEDLEPGQRVSVGAYRFTRERILSYARRYDFQPFHVDDEAARKSHFGALCASGWHTAAAWMATYVRHFQHIRATKAPPHGRWPEIGPSPGFEALHWPRPVYVDDTVSYAYEIVAKRTLASRPGWGLVTIDAEGKNQNGDAVIAFRSKVLVERVGG</sequence>
<dbReference type="PANTHER" id="PTHR43437:SF3">
    <property type="entry name" value="HYDROXYACYL-THIOESTER DEHYDRATASE TYPE 2, MITOCHONDRIAL"/>
    <property type="match status" value="1"/>
</dbReference>
<evidence type="ECO:0000313" key="2">
    <source>
        <dbReference type="EMBL" id="QPC44290.1"/>
    </source>
</evidence>
<dbReference type="GO" id="GO:0019171">
    <property type="term" value="F:(3R)-hydroxyacyl-[acyl-carrier-protein] dehydratase activity"/>
    <property type="evidence" value="ECO:0007669"/>
    <property type="project" value="TreeGrafter"/>
</dbReference>